<dbReference type="GO" id="GO:0016874">
    <property type="term" value="F:ligase activity"/>
    <property type="evidence" value="ECO:0007669"/>
    <property type="project" value="UniProtKB-KW"/>
</dbReference>
<dbReference type="Proteomes" id="UP001163046">
    <property type="component" value="Unassembled WGS sequence"/>
</dbReference>
<keyword evidence="4" id="KW-0012">Acyltransferase</keyword>
<dbReference type="GO" id="GO:0006511">
    <property type="term" value="P:ubiquitin-dependent protein catabolic process"/>
    <property type="evidence" value="ECO:0007669"/>
    <property type="project" value="TreeGrafter"/>
</dbReference>
<dbReference type="GO" id="GO:0061630">
    <property type="term" value="F:ubiquitin protein ligase activity"/>
    <property type="evidence" value="ECO:0007669"/>
    <property type="project" value="UniProtKB-EC"/>
</dbReference>
<evidence type="ECO:0000313" key="5">
    <source>
        <dbReference type="Proteomes" id="UP001163046"/>
    </source>
</evidence>
<dbReference type="GO" id="GO:0000209">
    <property type="term" value="P:protein polyubiquitination"/>
    <property type="evidence" value="ECO:0007669"/>
    <property type="project" value="InterPro"/>
</dbReference>
<keyword evidence="5" id="KW-1185">Reference proteome</keyword>
<dbReference type="EC" id="2.3.2.26" evidence="2"/>
<accession>A0A9X0CL61</accession>
<dbReference type="EMBL" id="MU827318">
    <property type="protein sequence ID" value="KAJ7357797.1"/>
    <property type="molecule type" value="Genomic_DNA"/>
</dbReference>
<dbReference type="PANTHER" id="PTHR45700:SF2">
    <property type="entry name" value="UBIQUITIN-PROTEIN LIGASE E3C"/>
    <property type="match status" value="1"/>
</dbReference>
<reference evidence="4" key="1">
    <citation type="submission" date="2023-01" db="EMBL/GenBank/DDBJ databases">
        <title>Genome assembly of the deep-sea coral Lophelia pertusa.</title>
        <authorList>
            <person name="Herrera S."/>
            <person name="Cordes E."/>
        </authorList>
    </citation>
    <scope>NUCLEOTIDE SEQUENCE</scope>
    <source>
        <strain evidence="4">USNM1676648</strain>
        <tissue evidence="4">Polyp</tissue>
    </source>
</reference>
<keyword evidence="4" id="KW-0436">Ligase</keyword>
<comment type="catalytic activity">
    <reaction evidence="1">
        <text>S-ubiquitinyl-[E2 ubiquitin-conjugating enzyme]-L-cysteine + [acceptor protein]-L-lysine = [E2 ubiquitin-conjugating enzyme]-L-cysteine + N(6)-ubiquitinyl-[acceptor protein]-L-lysine.</text>
        <dbReference type="EC" id="2.3.2.26"/>
    </reaction>
</comment>
<evidence type="ECO:0000256" key="1">
    <source>
        <dbReference type="ARBA" id="ARBA00000885"/>
    </source>
</evidence>
<protein>
    <recommendedName>
        <fullName evidence="2">HECT-type E3 ubiquitin transferase</fullName>
        <ecNumber evidence="2">2.3.2.26</ecNumber>
    </recommendedName>
</protein>
<evidence type="ECO:0000256" key="3">
    <source>
        <dbReference type="ARBA" id="ARBA00022679"/>
    </source>
</evidence>
<evidence type="ECO:0000313" key="4">
    <source>
        <dbReference type="EMBL" id="KAJ7357797.1"/>
    </source>
</evidence>
<sequence length="223" mass="25269">MEVDSLQSSLENLKKKCLDILDSKEHVKTLESLVTRHKEVAHEKEVITALCNICHFLMSESRLPIHKTRLLYTLALSPVFVREIWSNVQSITVFTNTGKEISLLDLVCRGTHLSTREANAITPLLSLFSSLLSNTLFSVHDNEFYGVEGQRSSFMPFSLKEIERMSAILCNVVIGIIEIVYPETSLTFTGQYLVAMKSVGAKSALLKKDEFYAKEKWIKLLRV</sequence>
<organism evidence="4 5">
    <name type="scientific">Desmophyllum pertusum</name>
    <dbReference type="NCBI Taxonomy" id="174260"/>
    <lineage>
        <taxon>Eukaryota</taxon>
        <taxon>Metazoa</taxon>
        <taxon>Cnidaria</taxon>
        <taxon>Anthozoa</taxon>
        <taxon>Hexacorallia</taxon>
        <taxon>Scleractinia</taxon>
        <taxon>Caryophylliina</taxon>
        <taxon>Caryophylliidae</taxon>
        <taxon>Desmophyllum</taxon>
    </lineage>
</organism>
<dbReference type="PANTHER" id="PTHR45700">
    <property type="entry name" value="UBIQUITIN-PROTEIN LIGASE E3C"/>
    <property type="match status" value="1"/>
</dbReference>
<comment type="caution">
    <text evidence="4">The sequence shown here is derived from an EMBL/GenBank/DDBJ whole genome shotgun (WGS) entry which is preliminary data.</text>
</comment>
<proteinExistence type="predicted"/>
<name>A0A9X0CL61_9CNID</name>
<evidence type="ECO:0000256" key="2">
    <source>
        <dbReference type="ARBA" id="ARBA00012485"/>
    </source>
</evidence>
<dbReference type="AlphaFoldDB" id="A0A9X0CL61"/>
<gene>
    <name evidence="4" type="primary">UBE3C_2</name>
    <name evidence="4" type="ORF">OS493_023276</name>
</gene>
<dbReference type="InterPro" id="IPR044611">
    <property type="entry name" value="E3A/B/C-like"/>
</dbReference>
<keyword evidence="3 4" id="KW-0808">Transferase</keyword>